<evidence type="ECO:0000313" key="3">
    <source>
        <dbReference type="Proteomes" id="UP000547444"/>
    </source>
</evidence>
<dbReference type="Proteomes" id="UP000547444">
    <property type="component" value="Unassembled WGS sequence"/>
</dbReference>
<dbReference type="SUPFAM" id="SSF52540">
    <property type="entry name" value="P-loop containing nucleoside triphosphate hydrolases"/>
    <property type="match status" value="1"/>
</dbReference>
<dbReference type="Pfam" id="PF13304">
    <property type="entry name" value="AAA_21"/>
    <property type="match status" value="1"/>
</dbReference>
<proteinExistence type="predicted"/>
<keyword evidence="2" id="KW-0378">Hydrolase</keyword>
<name>A0A7X5ZCM7_9MYCO</name>
<sequence length="640" mass="70355">MHCIRVRFEGFKRLANTGCNTDSPILAFVGSNESGKSTLLDGLEWLTNDLEDPLSPIFANRTSPPSGVVVEAKFELDKSDQAELADLDLATPPETALIQKHADGSFRLGVFPEPTRNPTPFEDVTKRLEGTHRKLSAQFSGESEEGAENGTPESWLEIVTRALEDPNRVWTDEISSASDLLSTWLESVSPTSRSGKPRDEKAAELLRQVTHVAQSPHPAKAARARVLSRIPKFVAFRDADRVLSTSHPIIDGETRANPQPALANVLRIANLDLNRLWSFVERGDSSNRESYIEEANERLEDFFTQAWNQSELTVRLKVTESTLEVLFKEMRRGGPVTNIEERSDGLRTFVALATFLAAQRLDIPPILLIDEAETHLHLDAQADLVGALLKQINATQVFYTTHSPGCLPTDLGTGIRLLRRDPRRQNASEIRSDFWTNQEPGFAPLLYAMGASAAAFSACRHAVLAEGAADMILLPTLIRMATGLSDLTYQIAPGLAAANTYDMRVEEVAAKVVYLTDGDAQGDTYAQLLIDSGVREDRIFRLPSGWASEDLVSRAAFVQAVNTLMGGGQQVTEADLGQGKPVVKFLEEWSVRVDRKAPGHVAIAYGPINSPEHLELAPGAREVLQRLHREWTAVFGGQAQ</sequence>
<accession>A0A7X5ZCM7</accession>
<dbReference type="InterPro" id="IPR003959">
    <property type="entry name" value="ATPase_AAA_core"/>
</dbReference>
<evidence type="ECO:0000313" key="2">
    <source>
        <dbReference type="EMBL" id="NIH95234.1"/>
    </source>
</evidence>
<dbReference type="EMBL" id="JAANOW010000001">
    <property type="protein sequence ID" value="NIH95234.1"/>
    <property type="molecule type" value="Genomic_DNA"/>
</dbReference>
<dbReference type="PANTHER" id="PTHR43581:SF4">
    <property type="entry name" value="ATP_GTP PHOSPHATASE"/>
    <property type="match status" value="1"/>
</dbReference>
<evidence type="ECO:0000259" key="1">
    <source>
        <dbReference type="Pfam" id="PF13304"/>
    </source>
</evidence>
<dbReference type="GO" id="GO:0004519">
    <property type="term" value="F:endonuclease activity"/>
    <property type="evidence" value="ECO:0007669"/>
    <property type="project" value="UniProtKB-KW"/>
</dbReference>
<keyword evidence="2" id="KW-0540">Nuclease</keyword>
<feature type="domain" description="ATPase AAA-type core" evidence="1">
    <location>
        <begin position="26"/>
        <end position="405"/>
    </location>
</feature>
<dbReference type="PANTHER" id="PTHR43581">
    <property type="entry name" value="ATP/GTP PHOSPHATASE"/>
    <property type="match status" value="1"/>
</dbReference>
<dbReference type="AlphaFoldDB" id="A0A7X5ZCM7"/>
<dbReference type="CDD" id="cd00267">
    <property type="entry name" value="ABC_ATPase"/>
    <property type="match status" value="1"/>
</dbReference>
<dbReference type="GO" id="GO:0016887">
    <property type="term" value="F:ATP hydrolysis activity"/>
    <property type="evidence" value="ECO:0007669"/>
    <property type="project" value="InterPro"/>
</dbReference>
<gene>
    <name evidence="2" type="ORF">FHU31_002190</name>
</gene>
<organism evidence="2 3">
    <name type="scientific">Mycolicibacterium fluoranthenivorans</name>
    <dbReference type="NCBI Taxonomy" id="258505"/>
    <lineage>
        <taxon>Bacteria</taxon>
        <taxon>Bacillati</taxon>
        <taxon>Actinomycetota</taxon>
        <taxon>Actinomycetes</taxon>
        <taxon>Mycobacteriales</taxon>
        <taxon>Mycobacteriaceae</taxon>
        <taxon>Mycolicibacterium</taxon>
    </lineage>
</organism>
<dbReference type="RefSeq" id="WP_167158175.1">
    <property type="nucleotide sequence ID" value="NZ_JAANOW010000001.1"/>
</dbReference>
<protein>
    <submittedName>
        <fullName evidence="2">Putative ATP-dependent endonuclease of OLD family</fullName>
    </submittedName>
</protein>
<dbReference type="InterPro" id="IPR027417">
    <property type="entry name" value="P-loop_NTPase"/>
</dbReference>
<dbReference type="Gene3D" id="3.40.50.300">
    <property type="entry name" value="P-loop containing nucleotide triphosphate hydrolases"/>
    <property type="match status" value="2"/>
</dbReference>
<reference evidence="2 3" key="1">
    <citation type="submission" date="2020-03" db="EMBL/GenBank/DDBJ databases">
        <title>Sequencing the genomes of 1000 actinobacteria strains.</title>
        <authorList>
            <person name="Klenk H.-P."/>
        </authorList>
    </citation>
    <scope>NUCLEOTIDE SEQUENCE [LARGE SCALE GENOMIC DNA]</scope>
    <source>
        <strain evidence="2 3">DSM 44556</strain>
    </source>
</reference>
<dbReference type="InterPro" id="IPR051396">
    <property type="entry name" value="Bact_Antivir_Def_Nuclease"/>
</dbReference>
<dbReference type="GO" id="GO:0005524">
    <property type="term" value="F:ATP binding"/>
    <property type="evidence" value="ECO:0007669"/>
    <property type="project" value="InterPro"/>
</dbReference>
<keyword evidence="2" id="KW-0255">Endonuclease</keyword>
<comment type="caution">
    <text evidence="2">The sequence shown here is derived from an EMBL/GenBank/DDBJ whole genome shotgun (WGS) entry which is preliminary data.</text>
</comment>
<keyword evidence="3" id="KW-1185">Reference proteome</keyword>